<keyword evidence="6" id="KW-1185">Reference proteome</keyword>
<dbReference type="AlphaFoldDB" id="A0A4Y9EP55"/>
<dbReference type="InterPro" id="IPR018490">
    <property type="entry name" value="cNMP-bd_dom_sf"/>
</dbReference>
<accession>A0A4Y9EP55</accession>
<dbReference type="InterPro" id="IPR000595">
    <property type="entry name" value="cNMP-bd_dom"/>
</dbReference>
<reference evidence="5 6" key="1">
    <citation type="submission" date="2019-02" db="EMBL/GenBank/DDBJ databases">
        <title>Polymorphobacter sp. isolated from the lake at the Tibet of China.</title>
        <authorList>
            <person name="Li A."/>
        </authorList>
    </citation>
    <scope>NUCLEOTIDE SEQUENCE [LARGE SCALE GENOMIC DNA]</scope>
    <source>
        <strain evidence="5 6">DJ1R-1</strain>
    </source>
</reference>
<feature type="domain" description="Cyclic nucleotide-binding" evidence="4">
    <location>
        <begin position="30"/>
        <end position="123"/>
    </location>
</feature>
<dbReference type="Gene3D" id="2.60.120.10">
    <property type="entry name" value="Jelly Rolls"/>
    <property type="match status" value="1"/>
</dbReference>
<dbReference type="SUPFAM" id="SSF46785">
    <property type="entry name" value="Winged helix' DNA-binding domain"/>
    <property type="match status" value="1"/>
</dbReference>
<dbReference type="InterPro" id="IPR012318">
    <property type="entry name" value="HTH_CRP"/>
</dbReference>
<dbReference type="RefSeq" id="WP_135246143.1">
    <property type="nucleotide sequence ID" value="NZ_SIHO01000002.1"/>
</dbReference>
<evidence type="ECO:0000259" key="4">
    <source>
        <dbReference type="PROSITE" id="PS50042"/>
    </source>
</evidence>
<dbReference type="Pfam" id="PF00027">
    <property type="entry name" value="cNMP_binding"/>
    <property type="match status" value="1"/>
</dbReference>
<keyword evidence="3" id="KW-0804">Transcription</keyword>
<dbReference type="OrthoDB" id="3525895at2"/>
<dbReference type="Pfam" id="PF13545">
    <property type="entry name" value="HTH_Crp_2"/>
    <property type="match status" value="1"/>
</dbReference>
<protein>
    <submittedName>
        <fullName evidence="5">Crp/Fnr family transcriptional regulator</fullName>
    </submittedName>
</protein>
<gene>
    <name evidence="5" type="ORF">EUV02_10340</name>
</gene>
<evidence type="ECO:0000256" key="3">
    <source>
        <dbReference type="ARBA" id="ARBA00023163"/>
    </source>
</evidence>
<dbReference type="CDD" id="cd00038">
    <property type="entry name" value="CAP_ED"/>
    <property type="match status" value="1"/>
</dbReference>
<dbReference type="Gene3D" id="1.10.10.10">
    <property type="entry name" value="Winged helix-like DNA-binding domain superfamily/Winged helix DNA-binding domain"/>
    <property type="match status" value="1"/>
</dbReference>
<dbReference type="PROSITE" id="PS50042">
    <property type="entry name" value="CNMP_BINDING_3"/>
    <property type="match status" value="1"/>
</dbReference>
<comment type="caution">
    <text evidence="5">The sequence shown here is derived from an EMBL/GenBank/DDBJ whole genome shotgun (WGS) entry which is preliminary data.</text>
</comment>
<dbReference type="EMBL" id="SIHO01000002">
    <property type="protein sequence ID" value="TFU03551.1"/>
    <property type="molecule type" value="Genomic_DNA"/>
</dbReference>
<evidence type="ECO:0000256" key="1">
    <source>
        <dbReference type="ARBA" id="ARBA00023015"/>
    </source>
</evidence>
<evidence type="ECO:0000313" key="6">
    <source>
        <dbReference type="Proteomes" id="UP000297737"/>
    </source>
</evidence>
<dbReference type="Proteomes" id="UP000297737">
    <property type="component" value="Unassembled WGS sequence"/>
</dbReference>
<dbReference type="GO" id="GO:0003677">
    <property type="term" value="F:DNA binding"/>
    <property type="evidence" value="ECO:0007669"/>
    <property type="project" value="UniProtKB-KW"/>
</dbReference>
<dbReference type="SMART" id="SM00419">
    <property type="entry name" value="HTH_CRP"/>
    <property type="match status" value="1"/>
</dbReference>
<keyword evidence="1" id="KW-0805">Transcription regulation</keyword>
<keyword evidence="2" id="KW-0238">DNA-binding</keyword>
<dbReference type="InterPro" id="IPR036388">
    <property type="entry name" value="WH-like_DNA-bd_sf"/>
</dbReference>
<sequence length="232" mass="24673">MKISAADIAEASAVLRAGGWLSRTPAAFQDAILERSIWHHIEAGAALTHGGDREGGMYGIGQGSVDVTPATGPADLPVVHIGRAPYWFGILPVVSHAPRAVSIATRSDCLAAVVPQPALDALLAAHPEWWQLLAMQALEHFSLAAQTTSDLLIPDTRRRCIAVLLRETGHRVGDVPRPQIDIGQDELAAMANMSRQTASTVLRGLAAHGLIEIGYRTLTVRDAPQLQALLDG</sequence>
<name>A0A4Y9EP55_9SPHN</name>
<proteinExistence type="predicted"/>
<dbReference type="GO" id="GO:0006355">
    <property type="term" value="P:regulation of DNA-templated transcription"/>
    <property type="evidence" value="ECO:0007669"/>
    <property type="project" value="InterPro"/>
</dbReference>
<dbReference type="InterPro" id="IPR014710">
    <property type="entry name" value="RmlC-like_jellyroll"/>
</dbReference>
<dbReference type="InterPro" id="IPR036390">
    <property type="entry name" value="WH_DNA-bd_sf"/>
</dbReference>
<organism evidence="5 6">
    <name type="scientific">Glacieibacterium arshaanense</name>
    <dbReference type="NCBI Taxonomy" id="2511025"/>
    <lineage>
        <taxon>Bacteria</taxon>
        <taxon>Pseudomonadati</taxon>
        <taxon>Pseudomonadota</taxon>
        <taxon>Alphaproteobacteria</taxon>
        <taxon>Sphingomonadales</taxon>
        <taxon>Sphingosinicellaceae</taxon>
        <taxon>Glacieibacterium</taxon>
    </lineage>
</organism>
<dbReference type="SUPFAM" id="SSF51206">
    <property type="entry name" value="cAMP-binding domain-like"/>
    <property type="match status" value="1"/>
</dbReference>
<evidence type="ECO:0000313" key="5">
    <source>
        <dbReference type="EMBL" id="TFU03551.1"/>
    </source>
</evidence>
<evidence type="ECO:0000256" key="2">
    <source>
        <dbReference type="ARBA" id="ARBA00023125"/>
    </source>
</evidence>